<evidence type="ECO:0000313" key="8">
    <source>
        <dbReference type="Proteomes" id="UP000031443"/>
    </source>
</evidence>
<dbReference type="SMART" id="SM00132">
    <property type="entry name" value="LIM"/>
    <property type="match status" value="1"/>
</dbReference>
<dbReference type="Proteomes" id="UP000031443">
    <property type="component" value="Unassembled WGS sequence"/>
</dbReference>
<name>M7BBL1_CHEMY</name>
<evidence type="ECO:0000256" key="3">
    <source>
        <dbReference type="ARBA" id="ARBA00022833"/>
    </source>
</evidence>
<dbReference type="PANTHER" id="PTHR46074">
    <property type="entry name" value="CYSTEINE-RICH PROTEIN CRIP FAMILY MEMBER"/>
    <property type="match status" value="1"/>
</dbReference>
<dbReference type="GO" id="GO:0008270">
    <property type="term" value="F:zinc ion binding"/>
    <property type="evidence" value="ECO:0007669"/>
    <property type="project" value="TreeGrafter"/>
</dbReference>
<keyword evidence="1 5" id="KW-0479">Metal-binding</keyword>
<evidence type="ECO:0000256" key="4">
    <source>
        <dbReference type="ARBA" id="ARBA00023038"/>
    </source>
</evidence>
<keyword evidence="3 5" id="KW-0862">Zinc</keyword>
<reference evidence="8" key="1">
    <citation type="journal article" date="2013" name="Nat. Genet.">
        <title>The draft genomes of soft-shell turtle and green sea turtle yield insights into the development and evolution of the turtle-specific body plan.</title>
        <authorList>
            <person name="Wang Z."/>
            <person name="Pascual-Anaya J."/>
            <person name="Zadissa A."/>
            <person name="Li W."/>
            <person name="Niimura Y."/>
            <person name="Huang Z."/>
            <person name="Li C."/>
            <person name="White S."/>
            <person name="Xiong Z."/>
            <person name="Fang D."/>
            <person name="Wang B."/>
            <person name="Ming Y."/>
            <person name="Chen Y."/>
            <person name="Zheng Y."/>
            <person name="Kuraku S."/>
            <person name="Pignatelli M."/>
            <person name="Herrero J."/>
            <person name="Beal K."/>
            <person name="Nozawa M."/>
            <person name="Li Q."/>
            <person name="Wang J."/>
            <person name="Zhang H."/>
            <person name="Yu L."/>
            <person name="Shigenobu S."/>
            <person name="Wang J."/>
            <person name="Liu J."/>
            <person name="Flicek P."/>
            <person name="Searle S."/>
            <person name="Wang J."/>
            <person name="Kuratani S."/>
            <person name="Yin Y."/>
            <person name="Aken B."/>
            <person name="Zhang G."/>
            <person name="Irie N."/>
        </authorList>
    </citation>
    <scope>NUCLEOTIDE SEQUENCE [LARGE SCALE GENOMIC DNA]</scope>
</reference>
<evidence type="ECO:0000256" key="2">
    <source>
        <dbReference type="ARBA" id="ARBA00022737"/>
    </source>
</evidence>
<protein>
    <submittedName>
        <fullName evidence="7">Cysteine-rich protein 1</fullName>
    </submittedName>
</protein>
<evidence type="ECO:0000256" key="1">
    <source>
        <dbReference type="ARBA" id="ARBA00022723"/>
    </source>
</evidence>
<dbReference type="EMBL" id="KB532022">
    <property type="protein sequence ID" value="EMP34564.1"/>
    <property type="molecule type" value="Genomic_DNA"/>
</dbReference>
<accession>M7BBL1</accession>
<keyword evidence="4 5" id="KW-0440">LIM domain</keyword>
<feature type="domain" description="LIM zinc-binding" evidence="6">
    <location>
        <begin position="1"/>
        <end position="60"/>
    </location>
</feature>
<evidence type="ECO:0000259" key="6">
    <source>
        <dbReference type="PROSITE" id="PS50023"/>
    </source>
</evidence>
<dbReference type="FunFam" id="2.10.110.10:FF:000025">
    <property type="entry name" value="Cysteine-rich protein 2"/>
    <property type="match status" value="1"/>
</dbReference>
<dbReference type="GO" id="GO:0010468">
    <property type="term" value="P:regulation of gene expression"/>
    <property type="evidence" value="ECO:0007669"/>
    <property type="project" value="TreeGrafter"/>
</dbReference>
<dbReference type="Gene3D" id="2.10.110.10">
    <property type="entry name" value="Cysteine Rich Protein"/>
    <property type="match status" value="1"/>
</dbReference>
<dbReference type="SUPFAM" id="SSF57716">
    <property type="entry name" value="Glucocorticoid receptor-like (DNA-binding domain)"/>
    <property type="match status" value="1"/>
</dbReference>
<dbReference type="Pfam" id="PF00412">
    <property type="entry name" value="LIM"/>
    <property type="match status" value="1"/>
</dbReference>
<keyword evidence="2" id="KW-0677">Repeat</keyword>
<organism evidence="7 8">
    <name type="scientific">Chelonia mydas</name>
    <name type="common">Green sea-turtle</name>
    <name type="synonym">Chelonia agassizi</name>
    <dbReference type="NCBI Taxonomy" id="8469"/>
    <lineage>
        <taxon>Eukaryota</taxon>
        <taxon>Metazoa</taxon>
        <taxon>Chordata</taxon>
        <taxon>Craniata</taxon>
        <taxon>Vertebrata</taxon>
        <taxon>Euteleostomi</taxon>
        <taxon>Archelosauria</taxon>
        <taxon>Testudinata</taxon>
        <taxon>Testudines</taxon>
        <taxon>Cryptodira</taxon>
        <taxon>Durocryptodira</taxon>
        <taxon>Americhelydia</taxon>
        <taxon>Chelonioidea</taxon>
        <taxon>Cheloniidae</taxon>
        <taxon>Chelonia</taxon>
    </lineage>
</organism>
<dbReference type="GO" id="GO:0008630">
    <property type="term" value="P:intrinsic apoptotic signaling pathway in response to DNA damage"/>
    <property type="evidence" value="ECO:0007669"/>
    <property type="project" value="TreeGrafter"/>
</dbReference>
<proteinExistence type="predicted"/>
<sequence length="156" mass="16625">MVLFCFRSLTAEKVTSLGKDWHRPCLKCEKCNKTLTSGGHAEHDGKPYCNQPCYSALFGPKGKFPCLGLPAGRGGILGTGTDGVCLQGFLPRSMITCSSTQIHAHTPPVSIHSHSCLNSQLTSPPCTPHSHSPLAPCLPPYVPKLVGKPLEPCAHP</sequence>
<dbReference type="InterPro" id="IPR001781">
    <property type="entry name" value="Znf_LIM"/>
</dbReference>
<dbReference type="PANTHER" id="PTHR46074:SF3">
    <property type="entry name" value="CYSTEINE-RICH PROTEIN 1"/>
    <property type="match status" value="1"/>
</dbReference>
<keyword evidence="8" id="KW-1185">Reference proteome</keyword>
<dbReference type="PROSITE" id="PS50023">
    <property type="entry name" value="LIM_DOMAIN_2"/>
    <property type="match status" value="1"/>
</dbReference>
<dbReference type="AlphaFoldDB" id="M7BBL1"/>
<evidence type="ECO:0000256" key="5">
    <source>
        <dbReference type="PROSITE-ProRule" id="PRU00125"/>
    </source>
</evidence>
<gene>
    <name evidence="7" type="ORF">UY3_08395</name>
</gene>
<evidence type="ECO:0000313" key="7">
    <source>
        <dbReference type="EMBL" id="EMP34564.1"/>
    </source>
</evidence>